<dbReference type="AlphaFoldDB" id="A0A4S3IZP1"/>
<proteinExistence type="predicted"/>
<dbReference type="EMBL" id="SOSA01001577">
    <property type="protein sequence ID" value="THC87038.1"/>
    <property type="molecule type" value="Genomic_DNA"/>
</dbReference>
<organism evidence="1 2">
    <name type="scientific">Aspergillus tanneri</name>
    <dbReference type="NCBI Taxonomy" id="1220188"/>
    <lineage>
        <taxon>Eukaryota</taxon>
        <taxon>Fungi</taxon>
        <taxon>Dikarya</taxon>
        <taxon>Ascomycota</taxon>
        <taxon>Pezizomycotina</taxon>
        <taxon>Eurotiomycetes</taxon>
        <taxon>Eurotiomycetidae</taxon>
        <taxon>Eurotiales</taxon>
        <taxon>Aspergillaceae</taxon>
        <taxon>Aspergillus</taxon>
        <taxon>Aspergillus subgen. Circumdati</taxon>
    </lineage>
</organism>
<accession>A0A4S3IZP1</accession>
<keyword evidence="2" id="KW-1185">Reference proteome</keyword>
<name>A0A4S3IZP1_9EURO</name>
<comment type="caution">
    <text evidence="1">The sequence shown here is derived from an EMBL/GenBank/DDBJ whole genome shotgun (WGS) entry which is preliminary data.</text>
</comment>
<dbReference type="VEuPathDB" id="FungiDB:EYZ11_013516"/>
<gene>
    <name evidence="1" type="ORF">EYZ11_013516</name>
</gene>
<reference evidence="1 2" key="1">
    <citation type="submission" date="2019-03" db="EMBL/GenBank/DDBJ databases">
        <title>The genome sequence of a newly discovered highly antifungal drug resistant Aspergillus species, Aspergillus tanneri NIH 1004.</title>
        <authorList>
            <person name="Mounaud S."/>
            <person name="Singh I."/>
            <person name="Joardar V."/>
            <person name="Pakala S."/>
            <person name="Pakala S."/>
            <person name="Venepally P."/>
            <person name="Hoover J."/>
            <person name="Nierman W."/>
            <person name="Chung J."/>
            <person name="Losada L."/>
        </authorList>
    </citation>
    <scope>NUCLEOTIDE SEQUENCE [LARGE SCALE GENOMIC DNA]</scope>
    <source>
        <strain evidence="1 2">NIH1004</strain>
    </source>
</reference>
<dbReference type="Proteomes" id="UP000308092">
    <property type="component" value="Unassembled WGS sequence"/>
</dbReference>
<evidence type="ECO:0000313" key="1">
    <source>
        <dbReference type="EMBL" id="THC87038.1"/>
    </source>
</evidence>
<protein>
    <submittedName>
        <fullName evidence="1">Uncharacterized protein</fullName>
    </submittedName>
</protein>
<sequence>MEVRESRSGEQRAGVLRRSVSNYFKLSPVGALGGN</sequence>
<evidence type="ECO:0000313" key="2">
    <source>
        <dbReference type="Proteomes" id="UP000308092"/>
    </source>
</evidence>